<sequence>MRETYRGTPTLQRRHAELSFEERAQLNAVIDLLIPSDGDFPPPSSLHLIDELLIHLHPCQKSQAPRMLTVKRLRLLLHELNISAGGDFCRASPEKQQSLLKQLEWRNPAFFQELWTLANHSYYTRLAYLSGSVKETHTIRYAV</sequence>
<comment type="caution">
    <text evidence="1">The sequence shown here is derived from an EMBL/GenBank/DDBJ whole genome shotgun (WGS) entry which is preliminary data.</text>
</comment>
<proteinExistence type="predicted"/>
<dbReference type="OrthoDB" id="161488at2"/>
<dbReference type="Pfam" id="PF13618">
    <property type="entry name" value="Gluconate_2-dh3"/>
    <property type="match status" value="1"/>
</dbReference>
<dbReference type="AlphaFoldDB" id="A0A326UPA6"/>
<protein>
    <submittedName>
        <fullName evidence="1">Gluconate 2-dehydrogenase subunit 3-like protein</fullName>
    </submittedName>
</protein>
<reference evidence="1 2" key="1">
    <citation type="submission" date="2018-06" db="EMBL/GenBank/DDBJ databases">
        <title>Genomic Encyclopedia of Archaeal and Bacterial Type Strains, Phase II (KMG-II): from individual species to whole genera.</title>
        <authorList>
            <person name="Goeker M."/>
        </authorList>
    </citation>
    <scope>NUCLEOTIDE SEQUENCE [LARGE SCALE GENOMIC DNA]</scope>
    <source>
        <strain evidence="1 2">ATCC BAA-1881</strain>
    </source>
</reference>
<dbReference type="InterPro" id="IPR027056">
    <property type="entry name" value="Gluconate_2DH_su3"/>
</dbReference>
<dbReference type="EMBL" id="QKUF01000001">
    <property type="protein sequence ID" value="PZW36059.1"/>
    <property type="molecule type" value="Genomic_DNA"/>
</dbReference>
<dbReference type="Proteomes" id="UP000248806">
    <property type="component" value="Unassembled WGS sequence"/>
</dbReference>
<name>A0A326UPA6_THEHA</name>
<gene>
    <name evidence="1" type="ORF">EI42_00229</name>
</gene>
<evidence type="ECO:0000313" key="1">
    <source>
        <dbReference type="EMBL" id="PZW36059.1"/>
    </source>
</evidence>
<dbReference type="RefSeq" id="WP_111317889.1">
    <property type="nucleotide sequence ID" value="NZ_BIFX01000001.1"/>
</dbReference>
<organism evidence="1 2">
    <name type="scientific">Thermosporothrix hazakensis</name>
    <dbReference type="NCBI Taxonomy" id="644383"/>
    <lineage>
        <taxon>Bacteria</taxon>
        <taxon>Bacillati</taxon>
        <taxon>Chloroflexota</taxon>
        <taxon>Ktedonobacteria</taxon>
        <taxon>Ktedonobacterales</taxon>
        <taxon>Thermosporotrichaceae</taxon>
        <taxon>Thermosporothrix</taxon>
    </lineage>
</organism>
<keyword evidence="2" id="KW-1185">Reference proteome</keyword>
<evidence type="ECO:0000313" key="2">
    <source>
        <dbReference type="Proteomes" id="UP000248806"/>
    </source>
</evidence>
<accession>A0A326UPA6</accession>